<sequence length="137" mass="16037">MSVRWRIFRRPIVALLSTVDSIVKSCVVLHNWLRDADLNVLPGQRRYVPVGFIDVEDRYGNVETGQWRNEEPSGALRDFAPNASRISANDAKIIRNIYTDYFMKEGHVLWQWNKLPDFQREAYTQQAEGKLIETHNF</sequence>
<protein>
    <submittedName>
        <fullName evidence="1">Uncharacterized protein</fullName>
    </submittedName>
</protein>
<comment type="caution">
    <text evidence="1">The sequence shown here is derived from an EMBL/GenBank/DDBJ whole genome shotgun (WGS) entry which is preliminary data.</text>
</comment>
<organism evidence="1 2">
    <name type="scientific">Lasius platythorax</name>
    <dbReference type="NCBI Taxonomy" id="488582"/>
    <lineage>
        <taxon>Eukaryota</taxon>
        <taxon>Metazoa</taxon>
        <taxon>Ecdysozoa</taxon>
        <taxon>Arthropoda</taxon>
        <taxon>Hexapoda</taxon>
        <taxon>Insecta</taxon>
        <taxon>Pterygota</taxon>
        <taxon>Neoptera</taxon>
        <taxon>Endopterygota</taxon>
        <taxon>Hymenoptera</taxon>
        <taxon>Apocrita</taxon>
        <taxon>Aculeata</taxon>
        <taxon>Formicoidea</taxon>
        <taxon>Formicidae</taxon>
        <taxon>Formicinae</taxon>
        <taxon>Lasius</taxon>
        <taxon>Lasius</taxon>
    </lineage>
</organism>
<keyword evidence="2" id="KW-1185">Reference proteome</keyword>
<proteinExistence type="predicted"/>
<reference evidence="1" key="1">
    <citation type="submission" date="2024-04" db="EMBL/GenBank/DDBJ databases">
        <authorList>
            <consortium name="Molecular Ecology Group"/>
        </authorList>
    </citation>
    <scope>NUCLEOTIDE SEQUENCE</scope>
</reference>
<dbReference type="EMBL" id="CAXIPU020000435">
    <property type="protein sequence ID" value="CAL1671900.1"/>
    <property type="molecule type" value="Genomic_DNA"/>
</dbReference>
<dbReference type="Proteomes" id="UP001497644">
    <property type="component" value="Unassembled WGS sequence"/>
</dbReference>
<accession>A0AAV2MWU4</accession>
<dbReference type="AlphaFoldDB" id="A0AAV2MWU4"/>
<evidence type="ECO:0000313" key="2">
    <source>
        <dbReference type="Proteomes" id="UP001497644"/>
    </source>
</evidence>
<gene>
    <name evidence="1" type="ORF">LPLAT_LOCUS5317</name>
</gene>
<evidence type="ECO:0000313" key="1">
    <source>
        <dbReference type="EMBL" id="CAL1671900.1"/>
    </source>
</evidence>
<name>A0AAV2MWU4_9HYME</name>